<organism evidence="2 3">
    <name type="scientific">Brassica oleracea var. oleracea</name>
    <dbReference type="NCBI Taxonomy" id="109376"/>
    <lineage>
        <taxon>Eukaryota</taxon>
        <taxon>Viridiplantae</taxon>
        <taxon>Streptophyta</taxon>
        <taxon>Embryophyta</taxon>
        <taxon>Tracheophyta</taxon>
        <taxon>Spermatophyta</taxon>
        <taxon>Magnoliopsida</taxon>
        <taxon>eudicotyledons</taxon>
        <taxon>Gunneridae</taxon>
        <taxon>Pentapetalae</taxon>
        <taxon>rosids</taxon>
        <taxon>malvids</taxon>
        <taxon>Brassicales</taxon>
        <taxon>Brassicaceae</taxon>
        <taxon>Brassiceae</taxon>
        <taxon>Brassica</taxon>
    </lineage>
</organism>
<keyword evidence="3" id="KW-1185">Reference proteome</keyword>
<reference evidence="2" key="2">
    <citation type="submission" date="2015-03" db="UniProtKB">
        <authorList>
            <consortium name="EnsemblPlants"/>
        </authorList>
    </citation>
    <scope>IDENTIFICATION</scope>
</reference>
<proteinExistence type="predicted"/>
<evidence type="ECO:0000313" key="2">
    <source>
        <dbReference type="EnsemblPlants" id="Bo1g021550.1"/>
    </source>
</evidence>
<protein>
    <submittedName>
        <fullName evidence="2">Uncharacterized protein</fullName>
    </submittedName>
</protein>
<sequence>MVTKMERHRWLRKKTRRQEEAEIFKLGRRRRRRREDKGRRRKAKMKLRWLLPEPILKKMKVVRWCVYHRRHGGGLSPEECCAWFMAWCAWCCARIYIYNKHWLCGEFLLVSGSAWLGVVLGLGSWVLVEGLGPIRIFFLDQRARSLRSVLCRYVATELEAKLGRYVATKHSLGRYVATELEPKLGRYVATELGQARSLRSDRGRAKARSLRTHSLSKETVINASSRETAQRDLRHDSWPNLRFLNQQPVNRMSVYAWSAREDKCQVSADKYEILKIITKIGKNGISPFLCYSGLRAEKERRKPTLESVYKGS</sequence>
<keyword evidence="1" id="KW-1133">Transmembrane helix</keyword>
<dbReference type="EnsemblPlants" id="Bo1g021550.1">
    <property type="protein sequence ID" value="Bo1g021550.1"/>
    <property type="gene ID" value="Bo1g021550"/>
</dbReference>
<keyword evidence="1" id="KW-0472">Membrane</keyword>
<dbReference type="Proteomes" id="UP000032141">
    <property type="component" value="Chromosome C1"/>
</dbReference>
<keyword evidence="1" id="KW-0812">Transmembrane</keyword>
<dbReference type="AlphaFoldDB" id="A0A0D3A4D5"/>
<evidence type="ECO:0000313" key="3">
    <source>
        <dbReference type="Proteomes" id="UP000032141"/>
    </source>
</evidence>
<name>A0A0D3A4D5_BRAOL</name>
<evidence type="ECO:0000256" key="1">
    <source>
        <dbReference type="SAM" id="Phobius"/>
    </source>
</evidence>
<reference evidence="2 3" key="1">
    <citation type="journal article" date="2014" name="Genome Biol.">
        <title>Transcriptome and methylome profiling reveals relics of genome dominance in the mesopolyploid Brassica oleracea.</title>
        <authorList>
            <person name="Parkin I.A."/>
            <person name="Koh C."/>
            <person name="Tang H."/>
            <person name="Robinson S.J."/>
            <person name="Kagale S."/>
            <person name="Clarke W.E."/>
            <person name="Town C.D."/>
            <person name="Nixon J."/>
            <person name="Krishnakumar V."/>
            <person name="Bidwell S.L."/>
            <person name="Denoeud F."/>
            <person name="Belcram H."/>
            <person name="Links M.G."/>
            <person name="Just J."/>
            <person name="Clarke C."/>
            <person name="Bender T."/>
            <person name="Huebert T."/>
            <person name="Mason A.S."/>
            <person name="Pires J.C."/>
            <person name="Barker G."/>
            <person name="Moore J."/>
            <person name="Walley P.G."/>
            <person name="Manoli S."/>
            <person name="Batley J."/>
            <person name="Edwards D."/>
            <person name="Nelson M.N."/>
            <person name="Wang X."/>
            <person name="Paterson A.H."/>
            <person name="King G."/>
            <person name="Bancroft I."/>
            <person name="Chalhoub B."/>
            <person name="Sharpe A.G."/>
        </authorList>
    </citation>
    <scope>NUCLEOTIDE SEQUENCE</scope>
    <source>
        <strain evidence="2 3">cv. TO1000</strain>
    </source>
</reference>
<accession>A0A0D3A4D5</accession>
<dbReference type="Gramene" id="Bo1g021550.1">
    <property type="protein sequence ID" value="Bo1g021550.1"/>
    <property type="gene ID" value="Bo1g021550"/>
</dbReference>
<feature type="transmembrane region" description="Helical" evidence="1">
    <location>
        <begin position="117"/>
        <end position="138"/>
    </location>
</feature>
<dbReference type="HOGENOM" id="CLU_892401_0_0_1"/>